<evidence type="ECO:0000313" key="1">
    <source>
        <dbReference type="EMBL" id="JAG23095.1"/>
    </source>
</evidence>
<dbReference type="SUPFAM" id="SSF52047">
    <property type="entry name" value="RNI-like"/>
    <property type="match status" value="1"/>
</dbReference>
<name>A0A0A9Y0T4_LYGHE</name>
<sequence>MTTMAKVDETLARFDRKSPQESYRQICDEEDVHMQHELYNLLPNVPMAWHRIHSLELDNFLLGTKGCMTVLPIITVSTLLRKISVRSCGVADDFIKRLCEILQGHPSVRSVDASENNLITVYSASPIISLMKNNTNMVSFNVDHTHIGSNVNNIVAALGEQNQHKVATYYQDKYFKMKDLFGYLDENGQGWVPLKSLLLNCPYPVLQEQFAERIAMKRPKKRSDNTISINTFLSLTYMNYKTESEIEIHSKGSIDLPYAFMVAN</sequence>
<proteinExistence type="predicted"/>
<dbReference type="InterPro" id="IPR032675">
    <property type="entry name" value="LRR_dom_sf"/>
</dbReference>
<dbReference type="AlphaFoldDB" id="A0A0A9Y0T4"/>
<reference evidence="1" key="2">
    <citation type="submission" date="2014-07" db="EMBL/GenBank/DDBJ databases">
        <authorList>
            <person name="Hull J."/>
        </authorList>
    </citation>
    <scope>NUCLEOTIDE SEQUENCE</scope>
</reference>
<gene>
    <name evidence="1" type="ORF">CM83_16781</name>
    <name evidence="2" type="ORF">g.12977</name>
</gene>
<accession>A0A0A9Y0T4</accession>
<dbReference type="EMBL" id="GBHO01020509">
    <property type="protein sequence ID" value="JAG23095.1"/>
    <property type="molecule type" value="Transcribed_RNA"/>
</dbReference>
<reference evidence="1" key="1">
    <citation type="journal article" date="2014" name="PLoS ONE">
        <title>Transcriptome-Based Identification of ABC Transporters in the Western Tarnished Plant Bug Lygus hesperus.</title>
        <authorList>
            <person name="Hull J.J."/>
            <person name="Chaney K."/>
            <person name="Geib S.M."/>
            <person name="Fabrick J.A."/>
            <person name="Brent C.S."/>
            <person name="Walsh D."/>
            <person name="Lavine L.C."/>
        </authorList>
    </citation>
    <scope>NUCLEOTIDE SEQUENCE</scope>
</reference>
<reference evidence="2" key="3">
    <citation type="journal article" date="2016" name="Gigascience">
        <title>De novo construction of an expanded transcriptome assembly for the western tarnished plant bug, Lygus hesperus.</title>
        <authorList>
            <person name="Tassone E.E."/>
            <person name="Geib S.M."/>
            <person name="Hall B."/>
            <person name="Fabrick J.A."/>
            <person name="Brent C.S."/>
            <person name="Hull J.J."/>
        </authorList>
    </citation>
    <scope>NUCLEOTIDE SEQUENCE</scope>
</reference>
<protein>
    <submittedName>
        <fullName evidence="1">Uncharacterized protein</fullName>
    </submittedName>
</protein>
<organism evidence="1">
    <name type="scientific">Lygus hesperus</name>
    <name type="common">Western plant bug</name>
    <dbReference type="NCBI Taxonomy" id="30085"/>
    <lineage>
        <taxon>Eukaryota</taxon>
        <taxon>Metazoa</taxon>
        <taxon>Ecdysozoa</taxon>
        <taxon>Arthropoda</taxon>
        <taxon>Hexapoda</taxon>
        <taxon>Insecta</taxon>
        <taxon>Pterygota</taxon>
        <taxon>Neoptera</taxon>
        <taxon>Paraneoptera</taxon>
        <taxon>Hemiptera</taxon>
        <taxon>Heteroptera</taxon>
        <taxon>Panheteroptera</taxon>
        <taxon>Cimicomorpha</taxon>
        <taxon>Miridae</taxon>
        <taxon>Mirini</taxon>
        <taxon>Lygus</taxon>
    </lineage>
</organism>
<dbReference type="Gene3D" id="3.80.10.10">
    <property type="entry name" value="Ribonuclease Inhibitor"/>
    <property type="match status" value="1"/>
</dbReference>
<dbReference type="EMBL" id="GDHC01013076">
    <property type="protein sequence ID" value="JAQ05553.1"/>
    <property type="molecule type" value="Transcribed_RNA"/>
</dbReference>
<evidence type="ECO:0000313" key="2">
    <source>
        <dbReference type="EMBL" id="JAQ05553.1"/>
    </source>
</evidence>